<proteinExistence type="predicted"/>
<gene>
    <name evidence="1" type="ORF">FWK35_00017554</name>
</gene>
<evidence type="ECO:0000313" key="1">
    <source>
        <dbReference type="EMBL" id="KAF0752794.1"/>
    </source>
</evidence>
<dbReference type="Proteomes" id="UP000478052">
    <property type="component" value="Unassembled WGS sequence"/>
</dbReference>
<comment type="caution">
    <text evidence="1">The sequence shown here is derived from an EMBL/GenBank/DDBJ whole genome shotgun (WGS) entry which is preliminary data.</text>
</comment>
<evidence type="ECO:0000313" key="2">
    <source>
        <dbReference type="Proteomes" id="UP000478052"/>
    </source>
</evidence>
<name>A0A6G0YBL2_APHCR</name>
<keyword evidence="2" id="KW-1185">Reference proteome</keyword>
<dbReference type="AlphaFoldDB" id="A0A6G0YBL2"/>
<sequence length="243" mass="28119">MPNINHAYNNGKNVIRMTVIMVKNCNLKNQTNSILMITLGAGCLDLSLGPQILFVYKETIDNDLTRKEHKSVDNTIFKLLGLDTKIVTYHVQTHAGTYKKTKRFRHGLPVKETIEHVRSSIDPGTQITLVPRGGRCRKIITCRNNASILNFGGNFRWVVAKWILGALEVKSKDFPTVFKKIEKNNKKSDKKMEIFTQNNFSIKSIFLYGSNSKSNRYKYLKYSPNDFFELFVDNYNFRFFICR</sequence>
<protein>
    <submittedName>
        <fullName evidence="1">Uncharacterized protein</fullName>
    </submittedName>
</protein>
<dbReference type="EMBL" id="VUJU01004930">
    <property type="protein sequence ID" value="KAF0752794.1"/>
    <property type="molecule type" value="Genomic_DNA"/>
</dbReference>
<organism evidence="1 2">
    <name type="scientific">Aphis craccivora</name>
    <name type="common">Cowpea aphid</name>
    <dbReference type="NCBI Taxonomy" id="307492"/>
    <lineage>
        <taxon>Eukaryota</taxon>
        <taxon>Metazoa</taxon>
        <taxon>Ecdysozoa</taxon>
        <taxon>Arthropoda</taxon>
        <taxon>Hexapoda</taxon>
        <taxon>Insecta</taxon>
        <taxon>Pterygota</taxon>
        <taxon>Neoptera</taxon>
        <taxon>Paraneoptera</taxon>
        <taxon>Hemiptera</taxon>
        <taxon>Sternorrhyncha</taxon>
        <taxon>Aphidomorpha</taxon>
        <taxon>Aphidoidea</taxon>
        <taxon>Aphididae</taxon>
        <taxon>Aphidini</taxon>
        <taxon>Aphis</taxon>
        <taxon>Aphis</taxon>
    </lineage>
</organism>
<reference evidence="1 2" key="1">
    <citation type="submission" date="2019-08" db="EMBL/GenBank/DDBJ databases">
        <title>Whole genome of Aphis craccivora.</title>
        <authorList>
            <person name="Voronova N.V."/>
            <person name="Shulinski R.S."/>
            <person name="Bandarenka Y.V."/>
            <person name="Zhorov D.G."/>
            <person name="Warner D."/>
        </authorList>
    </citation>
    <scope>NUCLEOTIDE SEQUENCE [LARGE SCALE GENOMIC DNA]</scope>
    <source>
        <strain evidence="1">180601</strain>
        <tissue evidence="1">Whole Body</tissue>
    </source>
</reference>
<accession>A0A6G0YBL2</accession>